<protein>
    <submittedName>
        <fullName evidence="3">Relaxase</fullName>
    </submittedName>
</protein>
<evidence type="ECO:0000259" key="2">
    <source>
        <dbReference type="Pfam" id="PF03432"/>
    </source>
</evidence>
<dbReference type="Proteomes" id="UP000223749">
    <property type="component" value="Chromosome"/>
</dbReference>
<dbReference type="AlphaFoldDB" id="A0A2D1U372"/>
<dbReference type="Pfam" id="PF03432">
    <property type="entry name" value="Relaxase"/>
    <property type="match status" value="1"/>
</dbReference>
<keyword evidence="4" id="KW-1185">Reference proteome</keyword>
<proteinExistence type="predicted"/>
<dbReference type="EMBL" id="CP024091">
    <property type="protein sequence ID" value="ATP56055.1"/>
    <property type="molecule type" value="Genomic_DNA"/>
</dbReference>
<evidence type="ECO:0000313" key="4">
    <source>
        <dbReference type="Proteomes" id="UP000223749"/>
    </source>
</evidence>
<organism evidence="3 4">
    <name type="scientific">Pedobacter ginsengisoli</name>
    <dbReference type="NCBI Taxonomy" id="363852"/>
    <lineage>
        <taxon>Bacteria</taxon>
        <taxon>Pseudomonadati</taxon>
        <taxon>Bacteroidota</taxon>
        <taxon>Sphingobacteriia</taxon>
        <taxon>Sphingobacteriales</taxon>
        <taxon>Sphingobacteriaceae</taxon>
        <taxon>Pedobacter</taxon>
    </lineage>
</organism>
<feature type="compositionally biased region" description="Basic and acidic residues" evidence="1">
    <location>
        <begin position="264"/>
        <end position="275"/>
    </location>
</feature>
<dbReference type="KEGG" id="pgs:CPT03_06070"/>
<feature type="domain" description="MobA/VirD2-like nuclease" evidence="2">
    <location>
        <begin position="36"/>
        <end position="159"/>
    </location>
</feature>
<feature type="region of interest" description="Disordered" evidence="1">
    <location>
        <begin position="259"/>
        <end position="284"/>
    </location>
</feature>
<accession>A0A2D1U372</accession>
<evidence type="ECO:0000256" key="1">
    <source>
        <dbReference type="SAM" id="MobiDB-lite"/>
    </source>
</evidence>
<gene>
    <name evidence="3" type="ORF">CPT03_06070</name>
</gene>
<sequence length="284" mass="32746">MIGKISTGRNFRGCLRYLHEGRLQESEELQLEEMARKQAEVIHYNKCFGTREQVAKQLVEVQGLNPKLLKPVLHASFSFAYADAALLTKQQKVDIAIAMSEEFGFDQNQFIVITHADTVHEHIHILVNRVGYDGKTVNDSNSYKRMAQFCRDMEKRYKLTPVLSPNRFLASGERMAIGKRVDHRKELLKKTLVWAISESGTIETVKIRMQERGYHVHLGRGITFTDKQQVRFNGSQVGYSLADINAQLIRQRRIAQQEKQQQMRLREQTKSEKLTGKKTKGRSI</sequence>
<dbReference type="RefSeq" id="WP_099437997.1">
    <property type="nucleotide sequence ID" value="NZ_CP024091.1"/>
</dbReference>
<dbReference type="InterPro" id="IPR005094">
    <property type="entry name" value="Endonuclease_MobA/VirD2"/>
</dbReference>
<name>A0A2D1U372_9SPHI</name>
<dbReference type="OrthoDB" id="1525197at2"/>
<evidence type="ECO:0000313" key="3">
    <source>
        <dbReference type="EMBL" id="ATP56055.1"/>
    </source>
</evidence>
<reference evidence="3 4" key="1">
    <citation type="submission" date="2017-10" db="EMBL/GenBank/DDBJ databases">
        <title>Whole genome of Pedobacter ginsengisoli T01R-27 isolated from tomato rhizosphere.</title>
        <authorList>
            <person name="Weon H.-Y."/>
            <person name="Lee S.A."/>
            <person name="Sang M.K."/>
            <person name="Song J."/>
        </authorList>
    </citation>
    <scope>NUCLEOTIDE SEQUENCE [LARGE SCALE GENOMIC DNA]</scope>
    <source>
        <strain evidence="3 4">T01R-27</strain>
    </source>
</reference>